<name>A0A2P6RCE6_ROSCH</name>
<reference evidence="2 3" key="1">
    <citation type="journal article" date="2018" name="Nat. Genet.">
        <title>The Rosa genome provides new insights in the design of modern roses.</title>
        <authorList>
            <person name="Bendahmane M."/>
        </authorList>
    </citation>
    <scope>NUCLEOTIDE SEQUENCE [LARGE SCALE GENOMIC DNA]</scope>
    <source>
        <strain evidence="3">cv. Old Blush</strain>
    </source>
</reference>
<dbReference type="AlphaFoldDB" id="A0A2P6RCE6"/>
<evidence type="ECO:0000256" key="1">
    <source>
        <dbReference type="SAM" id="MobiDB-lite"/>
    </source>
</evidence>
<organism evidence="2 3">
    <name type="scientific">Rosa chinensis</name>
    <name type="common">China rose</name>
    <dbReference type="NCBI Taxonomy" id="74649"/>
    <lineage>
        <taxon>Eukaryota</taxon>
        <taxon>Viridiplantae</taxon>
        <taxon>Streptophyta</taxon>
        <taxon>Embryophyta</taxon>
        <taxon>Tracheophyta</taxon>
        <taxon>Spermatophyta</taxon>
        <taxon>Magnoliopsida</taxon>
        <taxon>eudicotyledons</taxon>
        <taxon>Gunneridae</taxon>
        <taxon>Pentapetalae</taxon>
        <taxon>rosids</taxon>
        <taxon>fabids</taxon>
        <taxon>Rosales</taxon>
        <taxon>Rosaceae</taxon>
        <taxon>Rosoideae</taxon>
        <taxon>Rosoideae incertae sedis</taxon>
        <taxon>Rosa</taxon>
    </lineage>
</organism>
<evidence type="ECO:0000313" key="2">
    <source>
        <dbReference type="EMBL" id="PRQ44108.1"/>
    </source>
</evidence>
<keyword evidence="3" id="KW-1185">Reference proteome</keyword>
<feature type="compositionally biased region" description="Polar residues" evidence="1">
    <location>
        <begin position="17"/>
        <end position="33"/>
    </location>
</feature>
<proteinExistence type="predicted"/>
<accession>A0A2P6RCE6</accession>
<gene>
    <name evidence="2" type="ORF">RchiOBHm_Chr3g0475581</name>
</gene>
<dbReference type="Gramene" id="PRQ44108">
    <property type="protein sequence ID" value="PRQ44108"/>
    <property type="gene ID" value="RchiOBHm_Chr3g0475581"/>
</dbReference>
<protein>
    <submittedName>
        <fullName evidence="2">Uncharacterized protein</fullName>
    </submittedName>
</protein>
<dbReference type="Proteomes" id="UP000238479">
    <property type="component" value="Chromosome 3"/>
</dbReference>
<dbReference type="EMBL" id="PDCK01000041">
    <property type="protein sequence ID" value="PRQ44108.1"/>
    <property type="molecule type" value="Genomic_DNA"/>
</dbReference>
<feature type="region of interest" description="Disordered" evidence="1">
    <location>
        <begin position="1"/>
        <end position="33"/>
    </location>
</feature>
<comment type="caution">
    <text evidence="2">The sequence shown here is derived from an EMBL/GenBank/DDBJ whole genome shotgun (WGS) entry which is preliminary data.</text>
</comment>
<sequence>MAQIDQEVSGLFDPDSRPTNLQRRSDGISSSGHLTTAHRHLLLPLPVAEVFLGSDRSAGSSGKRVDAVKL</sequence>
<evidence type="ECO:0000313" key="3">
    <source>
        <dbReference type="Proteomes" id="UP000238479"/>
    </source>
</evidence>